<dbReference type="InterPro" id="IPR019546">
    <property type="entry name" value="TAT_signal_bac_arc"/>
</dbReference>
<evidence type="ECO:0000313" key="4">
    <source>
        <dbReference type="EMBL" id="WWX25860.1"/>
    </source>
</evidence>
<evidence type="ECO:0000256" key="1">
    <source>
        <dbReference type="ARBA" id="ARBA00022723"/>
    </source>
</evidence>
<dbReference type="Proteomes" id="UP001375370">
    <property type="component" value="Chromosome"/>
</dbReference>
<keyword evidence="5" id="KW-1185">Reference proteome</keyword>
<evidence type="ECO:0000256" key="2">
    <source>
        <dbReference type="ARBA" id="ARBA00023004"/>
    </source>
</evidence>
<name>A0ABZ2JBX0_9CHLR</name>
<dbReference type="PROSITE" id="PS00198">
    <property type="entry name" value="4FE4S_FER_1"/>
    <property type="match status" value="1"/>
</dbReference>
<dbReference type="InterPro" id="IPR017900">
    <property type="entry name" value="4Fe4S_Fe_S_CS"/>
</dbReference>
<gene>
    <name evidence="4" type="ORF">V8247_02500</name>
</gene>
<dbReference type="EMBL" id="CP146612">
    <property type="protein sequence ID" value="WWX25860.1"/>
    <property type="molecule type" value="Genomic_DNA"/>
</dbReference>
<reference evidence="4 5" key="1">
    <citation type="submission" date="2024-03" db="EMBL/GenBank/DDBJ databases">
        <title>A Dehalogenimonas Isolated from Estuarine Sediments Dihaloeliminates Chlorinated Alkanes.</title>
        <authorList>
            <person name="Yang Y."/>
            <person name="Wang H."/>
        </authorList>
    </citation>
    <scope>NUCLEOTIDE SEQUENCE [LARGE SCALE GENOMIC DNA]</scope>
    <source>
        <strain evidence="4 5">W</strain>
    </source>
</reference>
<protein>
    <submittedName>
        <fullName evidence="4">Reductive dehalogenase domain-containing protein</fullName>
    </submittedName>
</protein>
<evidence type="ECO:0000313" key="5">
    <source>
        <dbReference type="Proteomes" id="UP001375370"/>
    </source>
</evidence>
<proteinExistence type="predicted"/>
<keyword evidence="2" id="KW-0408">Iron</keyword>
<dbReference type="NCBIfam" id="TIGR01409">
    <property type="entry name" value="TAT_signal_seq"/>
    <property type="match status" value="1"/>
</dbReference>
<keyword evidence="1" id="KW-0479">Metal-binding</keyword>
<dbReference type="PROSITE" id="PS51318">
    <property type="entry name" value="TAT"/>
    <property type="match status" value="1"/>
</dbReference>
<evidence type="ECO:0000256" key="3">
    <source>
        <dbReference type="ARBA" id="ARBA00023014"/>
    </source>
</evidence>
<sequence>MSKFHTTVNRREFMKGLGLAGAGIGAAALVAPNFKDIDELAASHSGNFKHAWWVREREAYNPTVDVDWDQIKPWKRGPTNPKQTPKYLEQSAYNKATYTDVWTAEKLEGYDIKFSALKSAANYWKGTNPDDLGWTKVDSADRWTGTPEEGAGIIRAAMSYLGSPEVHFLKIDDKTRSLFTKDASTQDIEDGKCKNIILSLNRKDIALSRRGGNDPYSYSHTGVVARRMQTFLNGLGYNCLPVPNPSNVAFSVLAGGAELSRIDHGCSPRFGMGMKTWNIYATDMDLPAENPIDAGITKFCYTCKVCAEICEMQALGVNALSMETEPTWDLPNNLPAADGSTADYKRPGVKKWFADYAYCTCILRCWTQCTFNQLNHAFAHDLIRASIPYTTVMNGFYSQMDRLFDYGVKTYEEIPEGIETWWNRDLGTWIHDTQEAGDNVQ</sequence>
<dbReference type="InterPro" id="IPR006311">
    <property type="entry name" value="TAT_signal"/>
</dbReference>
<accession>A0ABZ2JBX0</accession>
<keyword evidence="3" id="KW-0411">Iron-sulfur</keyword>
<organism evidence="4 5">
    <name type="scientific">Candidatus Dehalogenimonas loeffleri</name>
    <dbReference type="NCBI Taxonomy" id="3127115"/>
    <lineage>
        <taxon>Bacteria</taxon>
        <taxon>Bacillati</taxon>
        <taxon>Chloroflexota</taxon>
        <taxon>Dehalococcoidia</taxon>
        <taxon>Dehalococcoidales</taxon>
        <taxon>Dehalococcoidaceae</taxon>
        <taxon>Dehalogenimonas</taxon>
    </lineage>
</organism>
<dbReference type="RefSeq" id="WP_338738440.1">
    <property type="nucleotide sequence ID" value="NZ_CP146612.1"/>
</dbReference>